<name>A0A2Z7CID3_9LAMI</name>
<dbReference type="Proteomes" id="UP000250235">
    <property type="component" value="Unassembled WGS sequence"/>
</dbReference>
<accession>A0A2Z7CID3</accession>
<dbReference type="EMBL" id="KQ995366">
    <property type="protein sequence ID" value="KZV46832.1"/>
    <property type="molecule type" value="Genomic_DNA"/>
</dbReference>
<feature type="region of interest" description="Disordered" evidence="1">
    <location>
        <begin position="140"/>
        <end position="159"/>
    </location>
</feature>
<evidence type="ECO:0000313" key="3">
    <source>
        <dbReference type="Proteomes" id="UP000250235"/>
    </source>
</evidence>
<reference evidence="2 3" key="1">
    <citation type="journal article" date="2015" name="Proc. Natl. Acad. Sci. U.S.A.">
        <title>The resurrection genome of Boea hygrometrica: A blueprint for survival of dehydration.</title>
        <authorList>
            <person name="Xiao L."/>
            <person name="Yang G."/>
            <person name="Zhang L."/>
            <person name="Yang X."/>
            <person name="Zhao S."/>
            <person name="Ji Z."/>
            <person name="Zhou Q."/>
            <person name="Hu M."/>
            <person name="Wang Y."/>
            <person name="Chen M."/>
            <person name="Xu Y."/>
            <person name="Jin H."/>
            <person name="Xiao X."/>
            <person name="Hu G."/>
            <person name="Bao F."/>
            <person name="Hu Y."/>
            <person name="Wan P."/>
            <person name="Li L."/>
            <person name="Deng X."/>
            <person name="Kuang T."/>
            <person name="Xiang C."/>
            <person name="Zhu J.K."/>
            <person name="Oliver M.J."/>
            <person name="He Y."/>
        </authorList>
    </citation>
    <scope>NUCLEOTIDE SEQUENCE [LARGE SCALE GENOMIC DNA]</scope>
    <source>
        <strain evidence="3">cv. XS01</strain>
    </source>
</reference>
<organism evidence="2 3">
    <name type="scientific">Dorcoceras hygrometricum</name>
    <dbReference type="NCBI Taxonomy" id="472368"/>
    <lineage>
        <taxon>Eukaryota</taxon>
        <taxon>Viridiplantae</taxon>
        <taxon>Streptophyta</taxon>
        <taxon>Embryophyta</taxon>
        <taxon>Tracheophyta</taxon>
        <taxon>Spermatophyta</taxon>
        <taxon>Magnoliopsida</taxon>
        <taxon>eudicotyledons</taxon>
        <taxon>Gunneridae</taxon>
        <taxon>Pentapetalae</taxon>
        <taxon>asterids</taxon>
        <taxon>lamiids</taxon>
        <taxon>Lamiales</taxon>
        <taxon>Gesneriaceae</taxon>
        <taxon>Didymocarpoideae</taxon>
        <taxon>Trichosporeae</taxon>
        <taxon>Loxocarpinae</taxon>
        <taxon>Dorcoceras</taxon>
    </lineage>
</organism>
<dbReference type="AlphaFoldDB" id="A0A2Z7CID3"/>
<keyword evidence="3" id="KW-1185">Reference proteome</keyword>
<protein>
    <submittedName>
        <fullName evidence="2">Uncharacterized protein</fullName>
    </submittedName>
</protein>
<evidence type="ECO:0000313" key="2">
    <source>
        <dbReference type="EMBL" id="KZV46832.1"/>
    </source>
</evidence>
<feature type="region of interest" description="Disordered" evidence="1">
    <location>
        <begin position="31"/>
        <end position="68"/>
    </location>
</feature>
<feature type="region of interest" description="Disordered" evidence="1">
    <location>
        <begin position="1"/>
        <end position="20"/>
    </location>
</feature>
<evidence type="ECO:0000256" key="1">
    <source>
        <dbReference type="SAM" id="MobiDB-lite"/>
    </source>
</evidence>
<proteinExistence type="predicted"/>
<feature type="compositionally biased region" description="Basic residues" evidence="1">
    <location>
        <begin position="39"/>
        <end position="49"/>
    </location>
</feature>
<sequence>MKRSLSVEATSCGDSADGLVGDDVIGDVIQSQDSAGSLHSRRKKKRRRRGDPVASYSATSRFGVSDSKTIRRSYSVQSQRKDIQSQCFEHPVARRFRQSFWTTRRKQQQHPVESLFVSAVSIYSVASYSVQSQDIQAQRIEEVAEDESSHSDDSAANQLTTYQSWMSTAELNSKWRKRQ</sequence>
<feature type="compositionally biased region" description="Basic and acidic residues" evidence="1">
    <location>
        <begin position="140"/>
        <end position="153"/>
    </location>
</feature>
<gene>
    <name evidence="2" type="ORF">F511_23865</name>
</gene>